<feature type="repeat" description="PPR" evidence="2">
    <location>
        <begin position="115"/>
        <end position="155"/>
    </location>
</feature>
<feature type="repeat" description="PPR" evidence="2">
    <location>
        <begin position="204"/>
        <end position="238"/>
    </location>
</feature>
<dbReference type="InterPro" id="IPR051240">
    <property type="entry name" value="Mito_RNA-Proc/Resp"/>
</dbReference>
<dbReference type="Gene3D" id="1.25.40.10">
    <property type="entry name" value="Tetratricopeptide repeat domain"/>
    <property type="match status" value="2"/>
</dbReference>
<dbReference type="EMBL" id="CACRZD030000007">
    <property type="protein sequence ID" value="CAA6662742.1"/>
    <property type="molecule type" value="Genomic_DNA"/>
</dbReference>
<dbReference type="Pfam" id="PF13041">
    <property type="entry name" value="PPR_2"/>
    <property type="match status" value="3"/>
</dbReference>
<evidence type="ECO:0000256" key="2">
    <source>
        <dbReference type="PROSITE-ProRule" id="PRU00708"/>
    </source>
</evidence>
<evidence type="ECO:0000313" key="3">
    <source>
        <dbReference type="EMBL" id="CAA2623185.1"/>
    </source>
</evidence>
<dbReference type="PANTHER" id="PTHR47933">
    <property type="entry name" value="PENTATRICOPEPTIDE REPEAT-CONTAINING PROTEIN 1, MITOCHONDRIAL"/>
    <property type="match status" value="1"/>
</dbReference>
<dbReference type="InterPro" id="IPR011990">
    <property type="entry name" value="TPR-like_helical_dom_sf"/>
</dbReference>
<dbReference type="Pfam" id="PF01535">
    <property type="entry name" value="PPR"/>
    <property type="match status" value="1"/>
</dbReference>
<dbReference type="InterPro" id="IPR002885">
    <property type="entry name" value="PPR_rpt"/>
</dbReference>
<dbReference type="NCBIfam" id="TIGR00756">
    <property type="entry name" value="PPR"/>
    <property type="match status" value="3"/>
</dbReference>
<name>A0A7I8IYF3_SPIIN</name>
<protein>
    <submittedName>
        <fullName evidence="3">Uncharacterized protein</fullName>
    </submittedName>
</protein>
<feature type="repeat" description="PPR" evidence="2">
    <location>
        <begin position="80"/>
        <end position="114"/>
    </location>
</feature>
<dbReference type="PROSITE" id="PS51375">
    <property type="entry name" value="PPR"/>
    <property type="match status" value="3"/>
</dbReference>
<dbReference type="Proteomes" id="UP001189122">
    <property type="component" value="Unassembled WGS sequence"/>
</dbReference>
<evidence type="ECO:0000313" key="4">
    <source>
        <dbReference type="Proteomes" id="UP001189122"/>
    </source>
</evidence>
<dbReference type="AlphaFoldDB" id="A0A7I8IYF3"/>
<dbReference type="EMBL" id="LR743594">
    <property type="protein sequence ID" value="CAA2623185.1"/>
    <property type="molecule type" value="Genomic_DNA"/>
</dbReference>
<keyword evidence="1" id="KW-0677">Repeat</keyword>
<dbReference type="GO" id="GO:0003729">
    <property type="term" value="F:mRNA binding"/>
    <property type="evidence" value="ECO:0007669"/>
    <property type="project" value="TreeGrafter"/>
</dbReference>
<proteinExistence type="predicted"/>
<reference evidence="3 4" key="1">
    <citation type="submission" date="2019-12" db="EMBL/GenBank/DDBJ databases">
        <authorList>
            <person name="Scholz U."/>
            <person name="Mascher M."/>
            <person name="Fiebig A."/>
        </authorList>
    </citation>
    <scope>NUCLEOTIDE SEQUENCE</scope>
</reference>
<gene>
    <name evidence="3" type="ORF">SI7747_07009127</name>
</gene>
<accession>A0A7I8IYF3</accession>
<organism evidence="3">
    <name type="scientific">Spirodela intermedia</name>
    <name type="common">Intermediate duckweed</name>
    <dbReference type="NCBI Taxonomy" id="51605"/>
    <lineage>
        <taxon>Eukaryota</taxon>
        <taxon>Viridiplantae</taxon>
        <taxon>Streptophyta</taxon>
        <taxon>Embryophyta</taxon>
        <taxon>Tracheophyta</taxon>
        <taxon>Spermatophyta</taxon>
        <taxon>Magnoliopsida</taxon>
        <taxon>Liliopsida</taxon>
        <taxon>Araceae</taxon>
        <taxon>Lemnoideae</taxon>
        <taxon>Spirodela</taxon>
    </lineage>
</organism>
<evidence type="ECO:0000256" key="1">
    <source>
        <dbReference type="ARBA" id="ARBA00022737"/>
    </source>
</evidence>
<dbReference type="PANTHER" id="PTHR47933:SF26">
    <property type="entry name" value="OS03G0746400 PROTEIN"/>
    <property type="match status" value="1"/>
</dbReference>
<keyword evidence="4" id="KW-1185">Reference proteome</keyword>
<sequence>MVDILGKSKQFDAMWGLVMRRFSGAGRWKDAIETFHKIEKIGLEKDTMAMNVLLDTLCKERSAMRARDFFFEVRESIPPDATTFNILIHGWCKARKLEEARWTMEDMRESRFIPCVITYTSLIEAYCMDKNFRAWGQLRDALSIYEEMHRNGRPPNVITYNTLISSAVLTSGLTLLTKNCCRRKRTQLLYFLLGDMLKKDISIDLGTYTLLVQGLCRNGKLHQSCSFFEKMVLKGFIPWEHTYEMLLKELERKKLNEEKGNYYKIDGTSSGAELIWLSLCSEKESNWLKSGFRHQTMEI</sequence>